<comment type="caution">
    <text evidence="3">The sequence shown here is derived from an EMBL/GenBank/DDBJ whole genome shotgun (WGS) entry which is preliminary data.</text>
</comment>
<evidence type="ECO:0000313" key="4">
    <source>
        <dbReference type="Proteomes" id="UP000218767"/>
    </source>
</evidence>
<feature type="region of interest" description="Disordered" evidence="1">
    <location>
        <begin position="1"/>
        <end position="23"/>
    </location>
</feature>
<protein>
    <submittedName>
        <fullName evidence="3">Uncharacterized protein</fullName>
    </submittedName>
</protein>
<dbReference type="AlphaFoldDB" id="A0A2A4X861"/>
<proteinExistence type="predicted"/>
<sequence>MNSTMTDMTVNSNPYTRLHTPASLHPNQSSVAVELGLDVAKLGSAEAVVGAIESALGKTAEEECARWFAISVLKHLRKAKWATPSGSDLDDVRQKSLGKDCLAVEGFSSSLRTVTKDARSKFRIVGFASSKKIERGVLATGTKAYKIAAKQIREAGLVERQAQQTGNKTASRKKAESQPPELREVEKTVVGRRAKRRGYFEDEFINVAEPAELTSETNQAVSMSKEEFADLDAALSKNDAEIIQKNWGDQQNEDRWSRILGLLAGVGFFVFVALLFL</sequence>
<keyword evidence="2" id="KW-0472">Membrane</keyword>
<feature type="transmembrane region" description="Helical" evidence="2">
    <location>
        <begin position="259"/>
        <end position="276"/>
    </location>
</feature>
<organism evidence="3 4">
    <name type="scientific">SAR86 cluster bacterium</name>
    <dbReference type="NCBI Taxonomy" id="2030880"/>
    <lineage>
        <taxon>Bacteria</taxon>
        <taxon>Pseudomonadati</taxon>
        <taxon>Pseudomonadota</taxon>
        <taxon>Gammaproteobacteria</taxon>
        <taxon>SAR86 cluster</taxon>
    </lineage>
</organism>
<feature type="compositionally biased region" description="Polar residues" evidence="1">
    <location>
        <begin position="1"/>
        <end position="15"/>
    </location>
</feature>
<reference evidence="4" key="1">
    <citation type="submission" date="2017-08" db="EMBL/GenBank/DDBJ databases">
        <title>A dynamic microbial community with high functional redundancy inhabits the cold, oxic subseafloor aquifer.</title>
        <authorList>
            <person name="Tully B.J."/>
            <person name="Wheat C.G."/>
            <person name="Glazer B.T."/>
            <person name="Huber J.A."/>
        </authorList>
    </citation>
    <scope>NUCLEOTIDE SEQUENCE [LARGE SCALE GENOMIC DNA]</scope>
</reference>
<keyword evidence="2" id="KW-0812">Transmembrane</keyword>
<dbReference type="EMBL" id="NVUL01000031">
    <property type="protein sequence ID" value="PCI78501.1"/>
    <property type="molecule type" value="Genomic_DNA"/>
</dbReference>
<evidence type="ECO:0000256" key="1">
    <source>
        <dbReference type="SAM" id="MobiDB-lite"/>
    </source>
</evidence>
<name>A0A2A4X861_9GAMM</name>
<feature type="compositionally biased region" description="Basic and acidic residues" evidence="1">
    <location>
        <begin position="173"/>
        <end position="184"/>
    </location>
</feature>
<evidence type="ECO:0000256" key="2">
    <source>
        <dbReference type="SAM" id="Phobius"/>
    </source>
</evidence>
<keyword evidence="2" id="KW-1133">Transmembrane helix</keyword>
<dbReference type="Proteomes" id="UP000218767">
    <property type="component" value="Unassembled WGS sequence"/>
</dbReference>
<evidence type="ECO:0000313" key="3">
    <source>
        <dbReference type="EMBL" id="PCI78501.1"/>
    </source>
</evidence>
<accession>A0A2A4X861</accession>
<gene>
    <name evidence="3" type="ORF">COB20_06590</name>
</gene>
<feature type="region of interest" description="Disordered" evidence="1">
    <location>
        <begin position="159"/>
        <end position="184"/>
    </location>
</feature>